<accession>A0A2N1PUG1</accession>
<organism evidence="5 6">
    <name type="scientific">Candidatus Wallbacteria bacterium HGW-Wallbacteria-1</name>
    <dbReference type="NCBI Taxonomy" id="2013854"/>
    <lineage>
        <taxon>Bacteria</taxon>
        <taxon>Candidatus Walliibacteriota</taxon>
    </lineage>
</organism>
<dbReference type="Gene3D" id="3.10.20.30">
    <property type="match status" value="1"/>
</dbReference>
<evidence type="ECO:0000313" key="6">
    <source>
        <dbReference type="Proteomes" id="UP000233256"/>
    </source>
</evidence>
<reference evidence="5 6" key="1">
    <citation type="journal article" date="2017" name="ISME J.">
        <title>Potential for microbial H2 and metal transformations associated with novel bacteria and archaea in deep terrestrial subsurface sediments.</title>
        <authorList>
            <person name="Hernsdorf A.W."/>
            <person name="Amano Y."/>
            <person name="Miyakawa K."/>
            <person name="Ise K."/>
            <person name="Suzuki Y."/>
            <person name="Anantharaman K."/>
            <person name="Probst A."/>
            <person name="Burstein D."/>
            <person name="Thomas B.C."/>
            <person name="Banfield J.F."/>
        </authorList>
    </citation>
    <scope>NUCLEOTIDE SEQUENCE [LARGE SCALE GENOMIC DNA]</scope>
    <source>
        <strain evidence="5">HGW-Wallbacteria-1</strain>
    </source>
</reference>
<dbReference type="SUPFAM" id="SSF54665">
    <property type="entry name" value="CO dehydrogenase molybdoprotein N-domain-like"/>
    <property type="match status" value="1"/>
</dbReference>
<protein>
    <submittedName>
        <fullName evidence="5">Molybdopterin-dependent oxidoreductase Mo/Fe-S-binding subunit</fullName>
    </submittedName>
</protein>
<dbReference type="PANTHER" id="PTHR11908:SF132">
    <property type="entry name" value="ALDEHYDE OXIDASE 1-RELATED"/>
    <property type="match status" value="1"/>
</dbReference>
<dbReference type="InterPro" id="IPR036884">
    <property type="entry name" value="2Fe-2S-bd_dom_sf"/>
</dbReference>
<dbReference type="Pfam" id="PF00111">
    <property type="entry name" value="Fer2"/>
    <property type="match status" value="1"/>
</dbReference>
<comment type="caution">
    <text evidence="5">The sequence shown here is derived from an EMBL/GenBank/DDBJ whole genome shotgun (WGS) entry which is preliminary data.</text>
</comment>
<proteinExistence type="inferred from homology"/>
<dbReference type="AlphaFoldDB" id="A0A2N1PUG1"/>
<dbReference type="GO" id="GO:0005506">
    <property type="term" value="F:iron ion binding"/>
    <property type="evidence" value="ECO:0007669"/>
    <property type="project" value="InterPro"/>
</dbReference>
<dbReference type="Gene3D" id="3.30.365.10">
    <property type="entry name" value="Aldehyde oxidase/xanthine dehydrogenase, molybdopterin binding domain"/>
    <property type="match status" value="4"/>
</dbReference>
<dbReference type="Gene3D" id="1.10.150.120">
    <property type="entry name" value="[2Fe-2S]-binding domain"/>
    <property type="match status" value="1"/>
</dbReference>
<dbReference type="PANTHER" id="PTHR11908">
    <property type="entry name" value="XANTHINE DEHYDROGENASE"/>
    <property type="match status" value="1"/>
</dbReference>
<dbReference type="Pfam" id="PF02738">
    <property type="entry name" value="MoCoBD_1"/>
    <property type="match status" value="1"/>
</dbReference>
<dbReference type="GO" id="GO:0051536">
    <property type="term" value="F:iron-sulfur cluster binding"/>
    <property type="evidence" value="ECO:0007669"/>
    <property type="project" value="InterPro"/>
</dbReference>
<name>A0A2N1PUG1_9BACT</name>
<dbReference type="SUPFAM" id="SSF47741">
    <property type="entry name" value="CO dehydrogenase ISP C-domain like"/>
    <property type="match status" value="1"/>
</dbReference>
<evidence type="ECO:0000313" key="5">
    <source>
        <dbReference type="EMBL" id="PKK91946.1"/>
    </source>
</evidence>
<dbReference type="InterPro" id="IPR012675">
    <property type="entry name" value="Beta-grasp_dom_sf"/>
</dbReference>
<dbReference type="Proteomes" id="UP000233256">
    <property type="component" value="Unassembled WGS sequence"/>
</dbReference>
<keyword evidence="2" id="KW-0500">Molybdenum</keyword>
<gene>
    <name evidence="5" type="ORF">CVV64_00530</name>
</gene>
<dbReference type="Gene3D" id="3.90.1170.50">
    <property type="entry name" value="Aldehyde oxidase/xanthine dehydrogenase, a/b hammerhead"/>
    <property type="match status" value="1"/>
</dbReference>
<dbReference type="InterPro" id="IPR001041">
    <property type="entry name" value="2Fe-2S_ferredoxin-type"/>
</dbReference>
<dbReference type="InterPro" id="IPR016208">
    <property type="entry name" value="Ald_Oxase/xanthine_DH-like"/>
</dbReference>
<dbReference type="InterPro" id="IPR037165">
    <property type="entry name" value="AldOxase/xan_DH_Mopterin-bd_sf"/>
</dbReference>
<dbReference type="Pfam" id="PF20256">
    <property type="entry name" value="MoCoBD_2"/>
    <property type="match status" value="1"/>
</dbReference>
<dbReference type="PROSITE" id="PS51085">
    <property type="entry name" value="2FE2S_FER_2"/>
    <property type="match status" value="1"/>
</dbReference>
<evidence type="ECO:0000259" key="4">
    <source>
        <dbReference type="PROSITE" id="PS51085"/>
    </source>
</evidence>
<dbReference type="SMART" id="SM01008">
    <property type="entry name" value="Ald_Xan_dh_C"/>
    <property type="match status" value="1"/>
</dbReference>
<dbReference type="InterPro" id="IPR046867">
    <property type="entry name" value="AldOxase/xan_DH_MoCoBD2"/>
</dbReference>
<dbReference type="InterPro" id="IPR008274">
    <property type="entry name" value="AldOxase/xan_DH_MoCoBD1"/>
</dbReference>
<sequence>MKINCNINGKSISFHAQAGEKAHKTMRRLGYMSVKDGCNGEGTCGTCSIIFNGKLVNSCLLLAPQLEGAHIFTSEDLARGRGLHIIQEAFLDSGIVQCGYCTPAMLLAAKELLSASPSPSKKDVTEAFSGIICRCTGYQQIFDAIEIASRRIAGDKNFKKPAMEFRGDLRMVGKVRRKVDGVKLVKSNPSFVEDMIQPDTLVLKVLRSPHAHAIIKSIDTSRAMALEGVEYIATHENVPDILYNSAGQGYPEPSPYDRRLINSKMRFVGDRVAAIAACSEEIAEKAMSLIDVEYEVLPAVFNISDAARTDAPKIHDQENVHYCFPIGSDLDRNLAASASGGIGDLDIGFSEADEILERTYKSPHIQCTPLEPHVVYTRMDGDRLVIHASTQVPWHLRRITARILQIPETRIRVIKERVGGGFGAKQDIVLEELAAYVTWITGKPIYFRFTREEEFVCSRTRHPTEVTVRIGAKRDGKITALKMHLKADTGAYGPHCLTVPMNACSKSLPLIRCANMHFAVDVYYTNNVIAGAYQGYGAPAGSFAVQMALREMAEKISMDHMTFIRVNHVRTGDRLEILKVLGEGQEGIPQKVSSCGISECLDRGQLSMNWYSREQGALPHLRIGKGFAIVQQGSGLPGLDSANALVKQTGDGNFIVLSGGTDLGTGLDTVSVKMVAEVLKLDQDLIAIQAADTDTTPFDVGSYASSGTMFSGGAALKAAQNMETLLKEVAGDLMGHKPETLTLEWPGKVVAPNGKEMTYAQIAAATQNGTGRGQLIATGCFTCHEAPIPYGAHFAKVEVNTLSGKVRILAFHAYQDCGTPVNPDLALGQIYGGVLKSIGHSLTEKMRFDSTGRCVNANFLDYKVPTIKDLPDDFRAETVFVDDHLGPFGAKSISEIATNGAAPSIAAAIHDATGIWVREYPFTSEDVLAALQD</sequence>
<dbReference type="EMBL" id="PGXC01000001">
    <property type="protein sequence ID" value="PKK91946.1"/>
    <property type="molecule type" value="Genomic_DNA"/>
</dbReference>
<evidence type="ECO:0000256" key="2">
    <source>
        <dbReference type="ARBA" id="ARBA00022505"/>
    </source>
</evidence>
<dbReference type="InterPro" id="IPR036856">
    <property type="entry name" value="Ald_Oxase/Xan_DH_a/b_sf"/>
</dbReference>
<dbReference type="SUPFAM" id="SSF54292">
    <property type="entry name" value="2Fe-2S ferredoxin-like"/>
    <property type="match status" value="1"/>
</dbReference>
<keyword evidence="3" id="KW-0560">Oxidoreductase</keyword>
<dbReference type="InterPro" id="IPR036010">
    <property type="entry name" value="2Fe-2S_ferredoxin-like_sf"/>
</dbReference>
<dbReference type="Pfam" id="PF01315">
    <property type="entry name" value="Ald_Xan_dh_C"/>
    <property type="match status" value="1"/>
</dbReference>
<comment type="similarity">
    <text evidence="1">Belongs to the xanthine dehydrogenase family.</text>
</comment>
<dbReference type="SUPFAM" id="SSF56003">
    <property type="entry name" value="Molybdenum cofactor-binding domain"/>
    <property type="match status" value="1"/>
</dbReference>
<dbReference type="GO" id="GO:0016491">
    <property type="term" value="F:oxidoreductase activity"/>
    <property type="evidence" value="ECO:0007669"/>
    <property type="project" value="UniProtKB-KW"/>
</dbReference>
<dbReference type="Pfam" id="PF01799">
    <property type="entry name" value="Fer2_2"/>
    <property type="match status" value="1"/>
</dbReference>
<evidence type="ECO:0000256" key="3">
    <source>
        <dbReference type="ARBA" id="ARBA00023002"/>
    </source>
</evidence>
<feature type="domain" description="2Fe-2S ferredoxin-type" evidence="4">
    <location>
        <begin position="1"/>
        <end position="77"/>
    </location>
</feature>
<evidence type="ECO:0000256" key="1">
    <source>
        <dbReference type="ARBA" id="ARBA00006849"/>
    </source>
</evidence>
<dbReference type="InterPro" id="IPR002888">
    <property type="entry name" value="2Fe-2S-bd"/>
</dbReference>
<dbReference type="InterPro" id="IPR000674">
    <property type="entry name" value="Ald_Oxase/Xan_DH_a/b"/>
</dbReference>